<dbReference type="Proteomes" id="UP000247476">
    <property type="component" value="Unassembled WGS sequence"/>
</dbReference>
<proteinExistence type="inferred from homology"/>
<accession>A0A2V5JWJ3</accession>
<name>A0A2V5JWJ3_9BACL</name>
<keyword evidence="3" id="KW-1005">Bacterial flagellum biogenesis</keyword>
<comment type="function">
    <text evidence="5">May act as an export chaperone for the filament capping protein FliD.</text>
</comment>
<evidence type="ECO:0000256" key="6">
    <source>
        <dbReference type="ARBA" id="ARBA00093785"/>
    </source>
</evidence>
<evidence type="ECO:0000256" key="4">
    <source>
        <dbReference type="ARBA" id="ARBA00023186"/>
    </source>
</evidence>
<evidence type="ECO:0000313" key="9">
    <source>
        <dbReference type="Proteomes" id="UP000247476"/>
    </source>
</evidence>
<dbReference type="AlphaFoldDB" id="A0A2V5JWJ3"/>
<gene>
    <name evidence="8" type="ORF">DLM86_26220</name>
</gene>
<sequence length="111" mass="12817">MDNWIRELESMTERMLAGIATASQEELELFIDQRDAIVEQIRQSILSGGTVEPYRERIAAVLKADPLVQKRVEDIQRENQQGIAKMNQAKKQKSLYDADYAIDGFLFDKRK</sequence>
<comment type="similarity">
    <text evidence="6">Belongs to the bacillales FliT family.</text>
</comment>
<evidence type="ECO:0000256" key="5">
    <source>
        <dbReference type="ARBA" id="ARBA00093765"/>
    </source>
</evidence>
<evidence type="ECO:0000313" key="8">
    <source>
        <dbReference type="EMBL" id="PYI51185.1"/>
    </source>
</evidence>
<dbReference type="Pfam" id="PF05400">
    <property type="entry name" value="FliT"/>
    <property type="match status" value="1"/>
</dbReference>
<protein>
    <recommendedName>
        <fullName evidence="7">Flagellar protein FliT</fullName>
    </recommendedName>
</protein>
<evidence type="ECO:0000256" key="1">
    <source>
        <dbReference type="ARBA" id="ARBA00004514"/>
    </source>
</evidence>
<comment type="caution">
    <text evidence="8">The sequence shown here is derived from an EMBL/GenBank/DDBJ whole genome shotgun (WGS) entry which is preliminary data.</text>
</comment>
<keyword evidence="4" id="KW-0143">Chaperone</keyword>
<reference evidence="8 9" key="1">
    <citation type="submission" date="2018-05" db="EMBL/GenBank/DDBJ databases">
        <title>Paenibacillus flagellatus sp. nov., isolated from selenium mineral soil.</title>
        <authorList>
            <person name="Dai X."/>
        </authorList>
    </citation>
    <scope>NUCLEOTIDE SEQUENCE [LARGE SCALE GENOMIC DNA]</scope>
    <source>
        <strain evidence="8 9">DXL2</strain>
    </source>
</reference>
<keyword evidence="9" id="KW-1185">Reference proteome</keyword>
<evidence type="ECO:0000256" key="7">
    <source>
        <dbReference type="ARBA" id="ARBA00093797"/>
    </source>
</evidence>
<organism evidence="8 9">
    <name type="scientific">Paenibacillus flagellatus</name>
    <dbReference type="NCBI Taxonomy" id="2211139"/>
    <lineage>
        <taxon>Bacteria</taxon>
        <taxon>Bacillati</taxon>
        <taxon>Bacillota</taxon>
        <taxon>Bacilli</taxon>
        <taxon>Bacillales</taxon>
        <taxon>Paenibacillaceae</taxon>
        <taxon>Paenibacillus</taxon>
    </lineage>
</organism>
<comment type="subcellular location">
    <subcellularLocation>
        <location evidence="1">Cytoplasm</location>
        <location evidence="1">Cytosol</location>
    </subcellularLocation>
</comment>
<evidence type="ECO:0000256" key="3">
    <source>
        <dbReference type="ARBA" id="ARBA00022795"/>
    </source>
</evidence>
<dbReference type="InterPro" id="IPR008622">
    <property type="entry name" value="FliT"/>
</dbReference>
<keyword evidence="2" id="KW-0963">Cytoplasm</keyword>
<evidence type="ECO:0000256" key="2">
    <source>
        <dbReference type="ARBA" id="ARBA00022490"/>
    </source>
</evidence>
<dbReference type="EMBL" id="QJVJ01000014">
    <property type="protein sequence ID" value="PYI51185.1"/>
    <property type="molecule type" value="Genomic_DNA"/>
</dbReference>